<dbReference type="EMBL" id="JAOSLC020000002">
    <property type="protein sequence ID" value="MDD7913741.1"/>
    <property type="molecule type" value="Genomic_DNA"/>
</dbReference>
<gene>
    <name evidence="1" type="ORF">N5A56_000265</name>
    <name evidence="2" type="ORF">N5A56_004625</name>
</gene>
<evidence type="ECO:0000313" key="1">
    <source>
        <dbReference type="EMBL" id="MDD7912961.1"/>
    </source>
</evidence>
<dbReference type="Proteomes" id="UP001151478">
    <property type="component" value="Unassembled WGS sequence"/>
</dbReference>
<reference evidence="1" key="2">
    <citation type="submission" date="2023-02" db="EMBL/GenBank/DDBJ databases">
        <title>Polaribacter ponticola sp. nov., isolated from seawater.</title>
        <authorList>
            <person name="Baek J.H."/>
            <person name="Kim J.M."/>
            <person name="Choi D.G."/>
            <person name="Jeon C.O."/>
        </authorList>
    </citation>
    <scope>NUCLEOTIDE SEQUENCE</scope>
    <source>
        <strain evidence="1">MSW5</strain>
    </source>
</reference>
<organism evidence="1 3">
    <name type="scientific">Polaribacter ponticola</name>
    <dbReference type="NCBI Taxonomy" id="2978475"/>
    <lineage>
        <taxon>Bacteria</taxon>
        <taxon>Pseudomonadati</taxon>
        <taxon>Bacteroidota</taxon>
        <taxon>Flavobacteriia</taxon>
        <taxon>Flavobacteriales</taxon>
        <taxon>Flavobacteriaceae</taxon>
    </lineage>
</organism>
<dbReference type="RefSeq" id="WP_265726169.1">
    <property type="nucleotide sequence ID" value="NZ_JAOSLC020000001.1"/>
</dbReference>
<sequence>MEKSTNQIQAELIRYYQQKDALTPQKESYLQLNNVEGYNITMLHYEETITTLRNQLKKEIPLDSKKLTPKEQMTSQLKVQLKSEKQAKKLVDEIFSNQKFIFIESQKPKTVGDYYNKYLARNDARS</sequence>
<protein>
    <submittedName>
        <fullName evidence="1">Uncharacterized protein</fullName>
    </submittedName>
</protein>
<accession>A0ABT5S623</accession>
<evidence type="ECO:0000313" key="2">
    <source>
        <dbReference type="EMBL" id="MDD7913741.1"/>
    </source>
</evidence>
<proteinExistence type="predicted"/>
<comment type="caution">
    <text evidence="1">The sequence shown here is derived from an EMBL/GenBank/DDBJ whole genome shotgun (WGS) entry which is preliminary data.</text>
</comment>
<evidence type="ECO:0000313" key="3">
    <source>
        <dbReference type="Proteomes" id="UP001151478"/>
    </source>
</evidence>
<name>A0ABT5S623_9FLAO</name>
<dbReference type="EMBL" id="JAOSLC020000001">
    <property type="protein sequence ID" value="MDD7912961.1"/>
    <property type="molecule type" value="Genomic_DNA"/>
</dbReference>
<keyword evidence="3" id="KW-1185">Reference proteome</keyword>
<reference evidence="1" key="1">
    <citation type="submission" date="2022-09" db="EMBL/GenBank/DDBJ databases">
        <authorList>
            <person name="Kristyanto S."/>
            <person name="Jung J."/>
            <person name="Jeon C.O."/>
        </authorList>
    </citation>
    <scope>NUCLEOTIDE SEQUENCE</scope>
    <source>
        <strain evidence="1">MSW5</strain>
    </source>
</reference>